<sequence length="254" mass="28669">MHTVAVMPVYNGAETVRDVVDRIPWDTVDELYMVDDGSTDDSWDVLTTLASEYDEISVLQHDENQGYGGGQKTLYDEVLEQGGDIAVMIHQDEHYAPEEIPDLVEPIEENHGTEIVFAPRHGMVSGGYPLHRYLGNRILTTFQNVTLGTDLYEFHTGFRAYSATALKEIDYHNCTNQFHFDTDIVGEIQRAGLYDTLKEVPTDCYYDDNASANPWIFSYTFNCAKSAVKYRLSTRKAQTAEIKDKNVSSTPADD</sequence>
<evidence type="ECO:0000259" key="1">
    <source>
        <dbReference type="Pfam" id="PF00535"/>
    </source>
</evidence>
<dbReference type="InterPro" id="IPR050256">
    <property type="entry name" value="Glycosyltransferase_2"/>
</dbReference>
<dbReference type="Gene3D" id="3.90.550.10">
    <property type="entry name" value="Spore Coat Polysaccharide Biosynthesis Protein SpsA, Chain A"/>
    <property type="match status" value="1"/>
</dbReference>
<comment type="caution">
    <text evidence="2">The sequence shown here is derived from an EMBL/GenBank/DDBJ whole genome shotgun (WGS) entry which is preliminary data.</text>
</comment>
<dbReference type="Proteomes" id="UP000276588">
    <property type="component" value="Unassembled WGS sequence"/>
</dbReference>
<gene>
    <name evidence="2" type="ORF">DM826_07160</name>
</gene>
<evidence type="ECO:0000313" key="3">
    <source>
        <dbReference type="Proteomes" id="UP000276588"/>
    </source>
</evidence>
<dbReference type="Pfam" id="PF00535">
    <property type="entry name" value="Glycos_transf_2"/>
    <property type="match status" value="1"/>
</dbReference>
<dbReference type="SUPFAM" id="SSF53448">
    <property type="entry name" value="Nucleotide-diphospho-sugar transferases"/>
    <property type="match status" value="1"/>
</dbReference>
<dbReference type="RefSeq" id="WP_120102715.1">
    <property type="nucleotide sequence ID" value="NZ_QKNY01000009.1"/>
</dbReference>
<organism evidence="2 3">
    <name type="scientific">Halonotius aquaticus</name>
    <dbReference type="NCBI Taxonomy" id="2216978"/>
    <lineage>
        <taxon>Archaea</taxon>
        <taxon>Methanobacteriati</taxon>
        <taxon>Methanobacteriota</taxon>
        <taxon>Stenosarchaea group</taxon>
        <taxon>Halobacteria</taxon>
        <taxon>Halobacteriales</taxon>
        <taxon>Haloferacaceae</taxon>
        <taxon>Halonotius</taxon>
    </lineage>
</organism>
<dbReference type="InterPro" id="IPR001173">
    <property type="entry name" value="Glyco_trans_2-like"/>
</dbReference>
<dbReference type="PANTHER" id="PTHR48090">
    <property type="entry name" value="UNDECAPRENYL-PHOSPHATE 4-DEOXY-4-FORMAMIDO-L-ARABINOSE TRANSFERASE-RELATED"/>
    <property type="match status" value="1"/>
</dbReference>
<dbReference type="PANTHER" id="PTHR48090:SF7">
    <property type="entry name" value="RFBJ PROTEIN"/>
    <property type="match status" value="1"/>
</dbReference>
<dbReference type="AlphaFoldDB" id="A0A3A6PP21"/>
<keyword evidence="3" id="KW-1185">Reference proteome</keyword>
<accession>A0A3A6PP21</accession>
<dbReference type="OrthoDB" id="11098at2157"/>
<protein>
    <recommendedName>
        <fullName evidence="1">Glycosyltransferase 2-like domain-containing protein</fullName>
    </recommendedName>
</protein>
<name>A0A3A6PP21_9EURY</name>
<feature type="domain" description="Glycosyltransferase 2-like" evidence="1">
    <location>
        <begin position="6"/>
        <end position="169"/>
    </location>
</feature>
<proteinExistence type="predicted"/>
<dbReference type="EMBL" id="QKNY01000009">
    <property type="protein sequence ID" value="RJX43379.1"/>
    <property type="molecule type" value="Genomic_DNA"/>
</dbReference>
<dbReference type="CDD" id="cd04179">
    <property type="entry name" value="DPM_DPG-synthase_like"/>
    <property type="match status" value="1"/>
</dbReference>
<reference evidence="2 3" key="1">
    <citation type="submission" date="2018-06" db="EMBL/GenBank/DDBJ databases">
        <title>Halonotius sp. F13-13 a new haloarchaeeon isolated from a solar saltern from Isla Cristina, Huelva, Spain.</title>
        <authorList>
            <person name="Duran-Viseras A."/>
            <person name="Sanchez-Porro C."/>
            <person name="Ventosa A."/>
        </authorList>
    </citation>
    <scope>NUCLEOTIDE SEQUENCE [LARGE SCALE GENOMIC DNA]</scope>
    <source>
        <strain evidence="2 3">F13-13</strain>
    </source>
</reference>
<evidence type="ECO:0000313" key="2">
    <source>
        <dbReference type="EMBL" id="RJX43379.1"/>
    </source>
</evidence>
<dbReference type="InterPro" id="IPR029044">
    <property type="entry name" value="Nucleotide-diphossugar_trans"/>
</dbReference>